<evidence type="ECO:0000256" key="9">
    <source>
        <dbReference type="ARBA" id="ARBA00022741"/>
    </source>
</evidence>
<gene>
    <name evidence="21" type="ORF">FOF44_13600</name>
</gene>
<name>A0A557P168_9VIBR</name>
<dbReference type="EC" id="2.7.10.2" evidence="4"/>
<accession>A0A557P168</accession>
<dbReference type="InterPro" id="IPR003856">
    <property type="entry name" value="LPS_length_determ_N"/>
</dbReference>
<evidence type="ECO:0000256" key="3">
    <source>
        <dbReference type="ARBA" id="ARBA00008883"/>
    </source>
</evidence>
<sequence length="702" mass="79378">MNSLFVEDGNKLESIIDFSRLLKAIKTNWWKITLFAVLMTGLSIPLVLMMTPKYESYASILLKAELINSTTFEKTVDFDSTRGQYYETQYELLKSRRVVEKVVEDLKLYEKPEFIDGLDINSHSIEQRKEKSIKYVFEHMSILPIRKTQLVSIGFEAKNAQYAADVANGIVKVFIDFSIEDNNQANSKVIAFLQQQVDDTHAQLKQKEKDLNAFLKRENLINFYGVDGLPSKKLTLLSEDLATARAQRISIESLYNIVRKYQKGDLIDLMSIPDVSRHPNIENIRQMLTDQRTVLSDLEKRYGPKHERVIQARAQLVILENQSNQLIKEIAEGIKDQYNAAVFKEKQLQAEVDKNAQGFHLLGVQKTQYDNMMDDIAHTRSLYNKLLQRLNETKVNNQFTESTTKSIDAAMVPKNPTKPNKSLLIIVVAIMSLLIAVMLVVIVAALNNKIMTVRDIGKRLGLNVLGEFKCYKPETKDMLKMTVKDALENSVKYSALEAASLGVRSQLLLLKSEAQVIAVTSATQAEGKSLISSLIAKSMAIDFKVLLIDMNLRQPSLTQSFGVEDEKGLIDALYGDNSMKSLITTQPWFDFLPMGSLSRSPLVVLTNQKLSELYQDLRQEYDYIIVDTPAISDHKDTVLISQLVDAGILVIESNYNSANILLEGLEQLKDIQMLGGVLNKVDDKHLELNENLNLPTVEDIIL</sequence>
<keyword evidence="5" id="KW-1003">Cell membrane</keyword>
<evidence type="ECO:0000256" key="10">
    <source>
        <dbReference type="ARBA" id="ARBA00022777"/>
    </source>
</evidence>
<keyword evidence="12 17" id="KW-1133">Transmembrane helix</keyword>
<feature type="domain" description="Tyrosine-protein kinase G-rich" evidence="20">
    <location>
        <begin position="371"/>
        <end position="442"/>
    </location>
</feature>
<keyword evidence="10" id="KW-0418">Kinase</keyword>
<comment type="caution">
    <text evidence="21">The sequence shown here is derived from an EMBL/GenBank/DDBJ whole genome shotgun (WGS) entry which is preliminary data.</text>
</comment>
<keyword evidence="8 17" id="KW-0812">Transmembrane</keyword>
<dbReference type="Pfam" id="PF13614">
    <property type="entry name" value="AAA_31"/>
    <property type="match status" value="1"/>
</dbReference>
<proteinExistence type="inferred from homology"/>
<keyword evidence="14" id="KW-0829">Tyrosine-protein kinase</keyword>
<evidence type="ECO:0000256" key="15">
    <source>
        <dbReference type="ARBA" id="ARBA00051245"/>
    </source>
</evidence>
<evidence type="ECO:0000256" key="5">
    <source>
        <dbReference type="ARBA" id="ARBA00022475"/>
    </source>
</evidence>
<keyword evidence="7" id="KW-0808">Transferase</keyword>
<evidence type="ECO:0000256" key="16">
    <source>
        <dbReference type="SAM" id="Coils"/>
    </source>
</evidence>
<comment type="similarity">
    <text evidence="3">Belongs to the etk/wzc family.</text>
</comment>
<feature type="transmembrane region" description="Helical" evidence="17">
    <location>
        <begin position="423"/>
        <end position="446"/>
    </location>
</feature>
<protein>
    <recommendedName>
        <fullName evidence="4">non-specific protein-tyrosine kinase</fullName>
        <ecNumber evidence="4">2.7.10.2</ecNumber>
    </recommendedName>
</protein>
<evidence type="ECO:0000256" key="14">
    <source>
        <dbReference type="ARBA" id="ARBA00023137"/>
    </source>
</evidence>
<evidence type="ECO:0000259" key="20">
    <source>
        <dbReference type="Pfam" id="PF13807"/>
    </source>
</evidence>
<keyword evidence="11" id="KW-0067">ATP-binding</keyword>
<evidence type="ECO:0000256" key="11">
    <source>
        <dbReference type="ARBA" id="ARBA00022840"/>
    </source>
</evidence>
<dbReference type="InterPro" id="IPR050445">
    <property type="entry name" value="Bact_polysacc_biosynth/exp"/>
</dbReference>
<evidence type="ECO:0000256" key="8">
    <source>
        <dbReference type="ARBA" id="ARBA00022692"/>
    </source>
</evidence>
<dbReference type="AlphaFoldDB" id="A0A557P168"/>
<evidence type="ECO:0000313" key="22">
    <source>
        <dbReference type="Proteomes" id="UP000319828"/>
    </source>
</evidence>
<dbReference type="InterPro" id="IPR025669">
    <property type="entry name" value="AAA_dom"/>
</dbReference>
<dbReference type="GO" id="GO:0005886">
    <property type="term" value="C:plasma membrane"/>
    <property type="evidence" value="ECO:0007669"/>
    <property type="project" value="UniProtKB-SubCell"/>
</dbReference>
<feature type="domain" description="AAA" evidence="19">
    <location>
        <begin position="515"/>
        <end position="669"/>
    </location>
</feature>
<evidence type="ECO:0000256" key="1">
    <source>
        <dbReference type="ARBA" id="ARBA00004429"/>
    </source>
</evidence>
<dbReference type="InterPro" id="IPR005702">
    <property type="entry name" value="Wzc-like_C"/>
</dbReference>
<evidence type="ECO:0000259" key="19">
    <source>
        <dbReference type="Pfam" id="PF13614"/>
    </source>
</evidence>
<keyword evidence="6" id="KW-0997">Cell inner membrane</keyword>
<dbReference type="OrthoDB" id="9775724at2"/>
<dbReference type="SUPFAM" id="SSF52540">
    <property type="entry name" value="P-loop containing nucleoside triphosphate hydrolases"/>
    <property type="match status" value="1"/>
</dbReference>
<feature type="coiled-coil region" evidence="16">
    <location>
        <begin position="281"/>
        <end position="329"/>
    </location>
</feature>
<keyword evidence="16" id="KW-0175">Coiled coil</keyword>
<evidence type="ECO:0000313" key="21">
    <source>
        <dbReference type="EMBL" id="TVO34408.1"/>
    </source>
</evidence>
<evidence type="ECO:0000256" key="4">
    <source>
        <dbReference type="ARBA" id="ARBA00011903"/>
    </source>
</evidence>
<dbReference type="PANTHER" id="PTHR32309">
    <property type="entry name" value="TYROSINE-PROTEIN KINASE"/>
    <property type="match status" value="1"/>
</dbReference>
<dbReference type="GO" id="GO:0004713">
    <property type="term" value="F:protein tyrosine kinase activity"/>
    <property type="evidence" value="ECO:0007669"/>
    <property type="project" value="TreeGrafter"/>
</dbReference>
<comment type="subcellular location">
    <subcellularLocation>
        <location evidence="1">Cell inner membrane</location>
        <topology evidence="1">Multi-pass membrane protein</topology>
    </subcellularLocation>
</comment>
<reference evidence="21 22" key="1">
    <citation type="submission" date="2019-07" db="EMBL/GenBank/DDBJ databases">
        <title>The draft genome sequence of Vibrio algivorus M1486.</title>
        <authorList>
            <person name="Meng X."/>
        </authorList>
    </citation>
    <scope>NUCLEOTIDE SEQUENCE [LARGE SCALE GENOMIC DNA]</scope>
    <source>
        <strain evidence="21 22">M1486</strain>
    </source>
</reference>
<evidence type="ECO:0000256" key="7">
    <source>
        <dbReference type="ARBA" id="ARBA00022679"/>
    </source>
</evidence>
<comment type="catalytic activity">
    <reaction evidence="15">
        <text>L-tyrosyl-[protein] + ATP = O-phospho-L-tyrosyl-[protein] + ADP + H(+)</text>
        <dbReference type="Rhea" id="RHEA:10596"/>
        <dbReference type="Rhea" id="RHEA-COMP:10136"/>
        <dbReference type="Rhea" id="RHEA-COMP:20101"/>
        <dbReference type="ChEBI" id="CHEBI:15378"/>
        <dbReference type="ChEBI" id="CHEBI:30616"/>
        <dbReference type="ChEBI" id="CHEBI:46858"/>
        <dbReference type="ChEBI" id="CHEBI:61978"/>
        <dbReference type="ChEBI" id="CHEBI:456216"/>
        <dbReference type="EC" id="2.7.10.2"/>
    </reaction>
</comment>
<keyword evidence="13 17" id="KW-0472">Membrane</keyword>
<dbReference type="RefSeq" id="WP_144388743.1">
    <property type="nucleotide sequence ID" value="NZ_CANNCB010000030.1"/>
</dbReference>
<comment type="similarity">
    <text evidence="2">Belongs to the CpsD/CapB family.</text>
</comment>
<evidence type="ECO:0000256" key="2">
    <source>
        <dbReference type="ARBA" id="ARBA00007316"/>
    </source>
</evidence>
<keyword evidence="9" id="KW-0547">Nucleotide-binding</keyword>
<feature type="domain" description="Polysaccharide chain length determinant N-terminal" evidence="18">
    <location>
        <begin position="16"/>
        <end position="106"/>
    </location>
</feature>
<dbReference type="CDD" id="cd05387">
    <property type="entry name" value="BY-kinase"/>
    <property type="match status" value="1"/>
</dbReference>
<evidence type="ECO:0000259" key="18">
    <source>
        <dbReference type="Pfam" id="PF02706"/>
    </source>
</evidence>
<feature type="transmembrane region" description="Helical" evidence="17">
    <location>
        <begin position="29"/>
        <end position="48"/>
    </location>
</feature>
<organism evidence="21 22">
    <name type="scientific">Vibrio algivorus</name>
    <dbReference type="NCBI Taxonomy" id="1667024"/>
    <lineage>
        <taxon>Bacteria</taxon>
        <taxon>Pseudomonadati</taxon>
        <taxon>Pseudomonadota</taxon>
        <taxon>Gammaproteobacteria</taxon>
        <taxon>Vibrionales</taxon>
        <taxon>Vibrionaceae</taxon>
        <taxon>Vibrio</taxon>
    </lineage>
</organism>
<evidence type="ECO:0000256" key="12">
    <source>
        <dbReference type="ARBA" id="ARBA00022989"/>
    </source>
</evidence>
<dbReference type="Pfam" id="PF02706">
    <property type="entry name" value="Wzz"/>
    <property type="match status" value="1"/>
</dbReference>
<dbReference type="Pfam" id="PF13807">
    <property type="entry name" value="GNVR"/>
    <property type="match status" value="1"/>
</dbReference>
<dbReference type="Gene3D" id="3.40.50.300">
    <property type="entry name" value="P-loop containing nucleotide triphosphate hydrolases"/>
    <property type="match status" value="1"/>
</dbReference>
<evidence type="ECO:0000256" key="17">
    <source>
        <dbReference type="SAM" id="Phobius"/>
    </source>
</evidence>
<dbReference type="PANTHER" id="PTHR32309:SF13">
    <property type="entry name" value="FERRIC ENTEROBACTIN TRANSPORT PROTEIN FEPE"/>
    <property type="match status" value="1"/>
</dbReference>
<dbReference type="InterPro" id="IPR027417">
    <property type="entry name" value="P-loop_NTPase"/>
</dbReference>
<dbReference type="Proteomes" id="UP000319828">
    <property type="component" value="Unassembled WGS sequence"/>
</dbReference>
<evidence type="ECO:0000256" key="6">
    <source>
        <dbReference type="ARBA" id="ARBA00022519"/>
    </source>
</evidence>
<dbReference type="EMBL" id="VMKJ01000031">
    <property type="protein sequence ID" value="TVO34408.1"/>
    <property type="molecule type" value="Genomic_DNA"/>
</dbReference>
<evidence type="ECO:0000256" key="13">
    <source>
        <dbReference type="ARBA" id="ARBA00023136"/>
    </source>
</evidence>
<dbReference type="InterPro" id="IPR032807">
    <property type="entry name" value="GNVR"/>
</dbReference>